<keyword evidence="2" id="KW-1185">Reference proteome</keyword>
<sequence>RLPNDAAFVNTFQFARTTGYDYSGLSFYTESTGRYLIMAEETEHRYPWICVRLPSDGLHDLPLLRACISELLESHLKKSLASKGEFLLDADYEATQSVMSLLGHPNFVDGGDYAAFHISDTQCAELMKKRYEVPAGFELRRIDEKDAELVASTWKWCDSAPLVKFALKKRVRVGVYTADGQLAAFAITHSLGQLCHAYTLPEFPQLGLQRAREMRMWQMFM</sequence>
<evidence type="ECO:0008006" key="3">
    <source>
        <dbReference type="Google" id="ProtNLM"/>
    </source>
</evidence>
<dbReference type="EMBL" id="BTSX01000004">
    <property type="protein sequence ID" value="GMS93796.1"/>
    <property type="molecule type" value="Genomic_DNA"/>
</dbReference>
<dbReference type="PANTHER" id="PTHR20958">
    <property type="entry name" value="GLYCINE N-ACYLTRANSFERASE-LIKE PROTEIN"/>
    <property type="match status" value="1"/>
</dbReference>
<dbReference type="Proteomes" id="UP001432027">
    <property type="component" value="Unassembled WGS sequence"/>
</dbReference>
<feature type="non-terminal residue" evidence="1">
    <location>
        <position position="1"/>
    </location>
</feature>
<evidence type="ECO:0000313" key="1">
    <source>
        <dbReference type="EMBL" id="GMS93796.1"/>
    </source>
</evidence>
<comment type="caution">
    <text evidence="1">The sequence shown here is derived from an EMBL/GenBank/DDBJ whole genome shotgun (WGS) entry which is preliminary data.</text>
</comment>
<reference evidence="1" key="1">
    <citation type="submission" date="2023-10" db="EMBL/GenBank/DDBJ databases">
        <title>Genome assembly of Pristionchus species.</title>
        <authorList>
            <person name="Yoshida K."/>
            <person name="Sommer R.J."/>
        </authorList>
    </citation>
    <scope>NUCLEOTIDE SEQUENCE</scope>
    <source>
        <strain evidence="1">RS0144</strain>
    </source>
</reference>
<dbReference type="Gene3D" id="3.40.630.30">
    <property type="match status" value="1"/>
</dbReference>
<dbReference type="InterPro" id="IPR053225">
    <property type="entry name" value="Acyl-CoA_N-acyltransferase"/>
</dbReference>
<feature type="non-terminal residue" evidence="1">
    <location>
        <position position="221"/>
    </location>
</feature>
<dbReference type="AlphaFoldDB" id="A0AAV5THL3"/>
<accession>A0AAV5THL3</accession>
<name>A0AAV5THL3_9BILA</name>
<protein>
    <recommendedName>
        <fullName evidence="3">YitH acetyltransferase (GNAT) domain-containing protein</fullName>
    </recommendedName>
</protein>
<organism evidence="1 2">
    <name type="scientific">Pristionchus entomophagus</name>
    <dbReference type="NCBI Taxonomy" id="358040"/>
    <lineage>
        <taxon>Eukaryota</taxon>
        <taxon>Metazoa</taxon>
        <taxon>Ecdysozoa</taxon>
        <taxon>Nematoda</taxon>
        <taxon>Chromadorea</taxon>
        <taxon>Rhabditida</taxon>
        <taxon>Rhabditina</taxon>
        <taxon>Diplogasteromorpha</taxon>
        <taxon>Diplogasteroidea</taxon>
        <taxon>Neodiplogasteridae</taxon>
        <taxon>Pristionchus</taxon>
    </lineage>
</organism>
<dbReference type="InterPro" id="IPR016181">
    <property type="entry name" value="Acyl_CoA_acyltransferase"/>
</dbReference>
<dbReference type="PANTHER" id="PTHR20958:SF6">
    <property type="entry name" value="GLYCINE N-ACYLTRANSFERASE-LIKE PROTEIN"/>
    <property type="match status" value="1"/>
</dbReference>
<evidence type="ECO:0000313" key="2">
    <source>
        <dbReference type="Proteomes" id="UP001432027"/>
    </source>
</evidence>
<proteinExistence type="predicted"/>
<gene>
    <name evidence="1" type="ORF">PENTCL1PPCAC_15971</name>
</gene>
<dbReference type="SUPFAM" id="SSF55729">
    <property type="entry name" value="Acyl-CoA N-acyltransferases (Nat)"/>
    <property type="match status" value="1"/>
</dbReference>